<protein>
    <submittedName>
        <fullName evidence="1">Uncharacterized protein</fullName>
    </submittedName>
</protein>
<feature type="non-terminal residue" evidence="1">
    <location>
        <position position="232"/>
    </location>
</feature>
<reference evidence="1 2" key="1">
    <citation type="submission" date="2016-08" db="EMBL/GenBank/DDBJ databases">
        <title>A Parts List for Fungal Cellulosomes Revealed by Comparative Genomics.</title>
        <authorList>
            <consortium name="DOE Joint Genome Institute"/>
            <person name="Haitjema C.H."/>
            <person name="Gilmore S.P."/>
            <person name="Henske J.K."/>
            <person name="Solomon K.V."/>
            <person name="De Groot R."/>
            <person name="Kuo A."/>
            <person name="Mondo S.J."/>
            <person name="Salamov A.A."/>
            <person name="Labutti K."/>
            <person name="Zhao Z."/>
            <person name="Chiniquy J."/>
            <person name="Barry K."/>
            <person name="Brewer H.M."/>
            <person name="Purvine S.O."/>
            <person name="Wright A.T."/>
            <person name="Boxma B."/>
            <person name="Van Alen T."/>
            <person name="Hackstein J.H."/>
            <person name="Baker S.E."/>
            <person name="Grigoriev I.V."/>
            <person name="O'Malley M.A."/>
        </authorList>
    </citation>
    <scope>NUCLEOTIDE SEQUENCE [LARGE SCALE GENOMIC DNA]</scope>
    <source>
        <strain evidence="1 2">S4</strain>
    </source>
</reference>
<dbReference type="Proteomes" id="UP000193944">
    <property type="component" value="Unassembled WGS sequence"/>
</dbReference>
<dbReference type="OrthoDB" id="10467720at2759"/>
<accession>A0A1Y1XCV7</accession>
<keyword evidence="2" id="KW-1185">Reference proteome</keyword>
<proteinExistence type="predicted"/>
<evidence type="ECO:0000313" key="2">
    <source>
        <dbReference type="Proteomes" id="UP000193944"/>
    </source>
</evidence>
<dbReference type="AlphaFoldDB" id="A0A1Y1XCV7"/>
<comment type="caution">
    <text evidence="1">The sequence shown here is derived from an EMBL/GenBank/DDBJ whole genome shotgun (WGS) entry which is preliminary data.</text>
</comment>
<organism evidence="1 2">
    <name type="scientific">Anaeromyces robustus</name>
    <dbReference type="NCBI Taxonomy" id="1754192"/>
    <lineage>
        <taxon>Eukaryota</taxon>
        <taxon>Fungi</taxon>
        <taxon>Fungi incertae sedis</taxon>
        <taxon>Chytridiomycota</taxon>
        <taxon>Chytridiomycota incertae sedis</taxon>
        <taxon>Neocallimastigomycetes</taxon>
        <taxon>Neocallimastigales</taxon>
        <taxon>Neocallimastigaceae</taxon>
        <taxon>Anaeromyces</taxon>
    </lineage>
</organism>
<dbReference type="EMBL" id="MCFG01000071">
    <property type="protein sequence ID" value="ORX83522.1"/>
    <property type="molecule type" value="Genomic_DNA"/>
</dbReference>
<sequence>MKLLNKFIFLFIISTTTVFSYNLNTLLATKDYHLLNKDIEDEEMIKVIKKCEDGLAKYEKCLYGSDKFTRDNIDDFCNTFNSERCQNFYKSPIETIPICKEIPKELQNTFNEMFSLSYPSMKFFCQKDENGNLCPMVEYELSESNNKYDDTKSNKNKNNKKRVSEEIVLLMKVVKQTCKSEICKEAALNLYNTLNESMDIEDAILSEDHKAMENNKIIMNILRVLKSKNCSR</sequence>
<reference evidence="1 2" key="2">
    <citation type="submission" date="2016-08" db="EMBL/GenBank/DDBJ databases">
        <title>Pervasive Adenine N6-methylation of Active Genes in Fungi.</title>
        <authorList>
            <consortium name="DOE Joint Genome Institute"/>
            <person name="Mondo S.J."/>
            <person name="Dannebaum R.O."/>
            <person name="Kuo R.C."/>
            <person name="Labutti K."/>
            <person name="Haridas S."/>
            <person name="Kuo A."/>
            <person name="Salamov A."/>
            <person name="Ahrendt S.R."/>
            <person name="Lipzen A."/>
            <person name="Sullivan W."/>
            <person name="Andreopoulos W.B."/>
            <person name="Clum A."/>
            <person name="Lindquist E."/>
            <person name="Daum C."/>
            <person name="Ramamoorthy G.K."/>
            <person name="Gryganskyi A."/>
            <person name="Culley D."/>
            <person name="Magnuson J.K."/>
            <person name="James T.Y."/>
            <person name="O'Malley M.A."/>
            <person name="Stajich J.E."/>
            <person name="Spatafora J.W."/>
            <person name="Visel A."/>
            <person name="Grigoriev I.V."/>
        </authorList>
    </citation>
    <scope>NUCLEOTIDE SEQUENCE [LARGE SCALE GENOMIC DNA]</scope>
    <source>
        <strain evidence="1 2">S4</strain>
    </source>
</reference>
<name>A0A1Y1XCV7_9FUNG</name>
<gene>
    <name evidence="1" type="ORF">BCR32DRAFT_326336</name>
</gene>
<evidence type="ECO:0000313" key="1">
    <source>
        <dbReference type="EMBL" id="ORX83522.1"/>
    </source>
</evidence>